<evidence type="ECO:0000256" key="3">
    <source>
        <dbReference type="ARBA" id="ARBA00022776"/>
    </source>
</evidence>
<keyword evidence="3" id="KW-0498">Mitosis</keyword>
<evidence type="ECO:0000256" key="1">
    <source>
        <dbReference type="ARBA" id="ARBA00004123"/>
    </source>
</evidence>
<evidence type="ECO:0000256" key="7">
    <source>
        <dbReference type="SAM" id="MobiDB-lite"/>
    </source>
</evidence>
<dbReference type="AlphaFoldDB" id="A0AAW2XEQ9"/>
<dbReference type="EMBL" id="JACGWN010000004">
    <property type="protein sequence ID" value="KAL0452241.1"/>
    <property type="molecule type" value="Genomic_DNA"/>
</dbReference>
<keyword evidence="3" id="KW-0132">Cell division</keyword>
<evidence type="ECO:0000256" key="2">
    <source>
        <dbReference type="ARBA" id="ARBA00009870"/>
    </source>
</evidence>
<gene>
    <name evidence="10" type="ORF">Slati_1202200</name>
</gene>
<sequence>MFYSQFILAKKGPLGTIWIAAHLERKLRKNQVADTDIGVSVGKISISIVYAGFNAETYSILSPDVPIALRLSSHLLVGVVRIYSRKVNYLFDDCSEALLKVKQAFRSAAVDLPPEESKAPYHSITLPETFDLDDFELPDNDIFQGNFVDHHISSREQITLQDTMEGVSYSTSKFGLDERFGDGDASGLDLDEELFLDKIATAGHAGESSEPQASIGSMTPVKQEEHSETRTGNSGARVDDVDDHADLMDYAQAPCTPGLVEEPNISNVQEVSACDDPLESEYHLVESTMIEDVKNNTYEDKQEVNWCSHDNTYSGAIPLVLAEENGNQAGDLDVKFSEPQQGSPIEANKECASLDESASGSKPTSDLLGQVNPVNTPSELVDKIIEASDVPCPEDLQNGAANKDKDSSFAVEKPCDDDPGPYDIGLEKSSSEISGLTGACHRVSEGVSAKDQGSHGVEAPGNVEVATNQEKSCANVSDLASENQDVSLRQEPETQTGHEPTDSSSLNLDVHEKVVSNETMFLRPCNSDIEQPDTVTSSCGMPRDTDVQSDVAALAIPEGEEMVMLGKACGLTDKSEETLKENHMLECTSQENIHGAAGELDDSQVHNANSSDVLMQNQNNSAEAEQPAPEKLLSVPEGVVDLHRNMLVEGSPGDLVGFDEGDAGSKIISGKKRSFTESTLTEQSLNSVESSRLVRFKRTVESVPDDDDLLSSILVGRSSVLKVKPTPRIYEATSTKRTRSAPRTGAPKRKVLMDDTMVLHGDMIRQQLTTTEDIRRVRKKAPCTRTEIAMIQRQFLEDEIFREPIFTGMSIELASMHTRLHDLSGITVSKNDPDGASLEIMAEPEPPSKVDVSLETTAVPMLTSHDVKNDDSLASAAEPHLTSQNAEIGEVLETENVKDSERRNLTEQNEMRITTGLLLDTDNEIAETRENPLLSNIQMENVDEMNKEINISEESNKPTILVEADLSQQPLLDVTVTETSRKNDDDTINSADIVGVKSLSSNEDNSSGVVQTSLITETSETNTSINADTSAALLDQKMDPHSIELDLAVVDADNGQTISRDELAEKDGGINTAAETEPVRRDDVVSEVLCGGDASQLGLAEEGFTDNGENPERPEAYQRYMMDAETPGFDLHDLEELKHSSIGNDTEFLNVDDDELTEMADDHIPDDEEARFTENTGWSSRTRAVSKYLQTLFVKEAERGSKPLSMNNLLSGKSRKEASRMFFEALVLKTRDYVHVEQPNPFDDITIKPRTRLMKSDF</sequence>
<organism evidence="10">
    <name type="scientific">Sesamum latifolium</name>
    <dbReference type="NCBI Taxonomy" id="2727402"/>
    <lineage>
        <taxon>Eukaryota</taxon>
        <taxon>Viridiplantae</taxon>
        <taxon>Streptophyta</taxon>
        <taxon>Embryophyta</taxon>
        <taxon>Tracheophyta</taxon>
        <taxon>Spermatophyta</taxon>
        <taxon>Magnoliopsida</taxon>
        <taxon>eudicotyledons</taxon>
        <taxon>Gunneridae</taxon>
        <taxon>Pentapetalae</taxon>
        <taxon>asterids</taxon>
        <taxon>lamiids</taxon>
        <taxon>Lamiales</taxon>
        <taxon>Pedaliaceae</taxon>
        <taxon>Sesamum</taxon>
    </lineage>
</organism>
<dbReference type="SUPFAM" id="SSF46785">
    <property type="entry name" value="Winged helix' DNA-binding domain"/>
    <property type="match status" value="1"/>
</dbReference>
<comment type="caution">
    <text evidence="10">The sequence shown here is derived from an EMBL/GenBank/DDBJ whole genome shotgun (WGS) entry which is preliminary data.</text>
</comment>
<dbReference type="InterPro" id="IPR006910">
    <property type="entry name" value="Rad21_Rec8_N"/>
</dbReference>
<comment type="similarity">
    <text evidence="2">Belongs to the rad21 family.</text>
</comment>
<keyword evidence="5" id="KW-0539">Nucleus</keyword>
<reference evidence="10" key="2">
    <citation type="journal article" date="2024" name="Plant">
        <title>Genomic evolution and insights into agronomic trait innovations of Sesamum species.</title>
        <authorList>
            <person name="Miao H."/>
            <person name="Wang L."/>
            <person name="Qu L."/>
            <person name="Liu H."/>
            <person name="Sun Y."/>
            <person name="Le M."/>
            <person name="Wang Q."/>
            <person name="Wei S."/>
            <person name="Zheng Y."/>
            <person name="Lin W."/>
            <person name="Duan Y."/>
            <person name="Cao H."/>
            <person name="Xiong S."/>
            <person name="Wang X."/>
            <person name="Wei L."/>
            <person name="Li C."/>
            <person name="Ma Q."/>
            <person name="Ju M."/>
            <person name="Zhao R."/>
            <person name="Li G."/>
            <person name="Mu C."/>
            <person name="Tian Q."/>
            <person name="Mei H."/>
            <person name="Zhang T."/>
            <person name="Gao T."/>
            <person name="Zhang H."/>
        </authorList>
    </citation>
    <scope>NUCLEOTIDE SEQUENCE</scope>
    <source>
        <strain evidence="10">KEN1</strain>
    </source>
</reference>
<dbReference type="Gene3D" id="1.10.10.580">
    <property type="entry name" value="Structural maintenance of chromosome 1. Chain E"/>
    <property type="match status" value="1"/>
</dbReference>
<dbReference type="Pfam" id="PF04825">
    <property type="entry name" value="Rad21_Rec8_N"/>
    <property type="match status" value="1"/>
</dbReference>
<accession>A0AAW2XEQ9</accession>
<feature type="domain" description="Rad21/Rec8-like protein C-terminal eukaryotic" evidence="8">
    <location>
        <begin position="1202"/>
        <end position="1252"/>
    </location>
</feature>
<feature type="region of interest" description="Disordered" evidence="7">
    <location>
        <begin position="203"/>
        <end position="238"/>
    </location>
</feature>
<dbReference type="PANTHER" id="PTHR12585">
    <property type="entry name" value="SCC1 / RAD21 FAMILY MEMBER"/>
    <property type="match status" value="1"/>
</dbReference>
<keyword evidence="4" id="KW-0159">Chromosome partition</keyword>
<evidence type="ECO:0000313" key="10">
    <source>
        <dbReference type="EMBL" id="KAL0452241.1"/>
    </source>
</evidence>
<dbReference type="PANTHER" id="PTHR12585:SF69">
    <property type="entry name" value="FI11703P"/>
    <property type="match status" value="1"/>
</dbReference>
<feature type="region of interest" description="Disordered" evidence="7">
    <location>
        <begin position="525"/>
        <end position="544"/>
    </location>
</feature>
<dbReference type="GO" id="GO:0007059">
    <property type="term" value="P:chromosome segregation"/>
    <property type="evidence" value="ECO:0007669"/>
    <property type="project" value="UniProtKB-KW"/>
</dbReference>
<feature type="domain" description="Rad21/Rec8-like protein N-terminal" evidence="9">
    <location>
        <begin position="1"/>
        <end position="117"/>
    </location>
</feature>
<dbReference type="GO" id="GO:0008278">
    <property type="term" value="C:cohesin complex"/>
    <property type="evidence" value="ECO:0007669"/>
    <property type="project" value="InterPro"/>
</dbReference>
<proteinExistence type="inferred from homology"/>
<evidence type="ECO:0000256" key="6">
    <source>
        <dbReference type="ARBA" id="ARBA00064543"/>
    </source>
</evidence>
<dbReference type="InterPro" id="IPR039781">
    <property type="entry name" value="Rad21/Rec8-like"/>
</dbReference>
<feature type="region of interest" description="Disordered" evidence="7">
    <location>
        <begin position="392"/>
        <end position="428"/>
    </location>
</feature>
<evidence type="ECO:0000259" key="8">
    <source>
        <dbReference type="Pfam" id="PF04824"/>
    </source>
</evidence>
<dbReference type="CDD" id="cd21793">
    <property type="entry name" value="Rad21_Rec8_M_AtSYN1-like"/>
    <property type="match status" value="1"/>
</dbReference>
<feature type="region of interest" description="Disordered" evidence="7">
    <location>
        <begin position="354"/>
        <end position="374"/>
    </location>
</feature>
<dbReference type="GO" id="GO:1990414">
    <property type="term" value="P:replication-born double-strand break repair via sister chromatid exchange"/>
    <property type="evidence" value="ECO:0007669"/>
    <property type="project" value="TreeGrafter"/>
</dbReference>
<evidence type="ECO:0000256" key="5">
    <source>
        <dbReference type="ARBA" id="ARBA00023242"/>
    </source>
</evidence>
<keyword evidence="3" id="KW-0131">Cell cycle</keyword>
<dbReference type="GO" id="GO:0007062">
    <property type="term" value="P:sister chromatid cohesion"/>
    <property type="evidence" value="ECO:0007669"/>
    <property type="project" value="InterPro"/>
</dbReference>
<reference evidence="10" key="1">
    <citation type="submission" date="2020-06" db="EMBL/GenBank/DDBJ databases">
        <authorList>
            <person name="Li T."/>
            <person name="Hu X."/>
            <person name="Zhang T."/>
            <person name="Song X."/>
            <person name="Zhang H."/>
            <person name="Dai N."/>
            <person name="Sheng W."/>
            <person name="Hou X."/>
            <person name="Wei L."/>
        </authorList>
    </citation>
    <scope>NUCLEOTIDE SEQUENCE</scope>
    <source>
        <strain evidence="10">KEN1</strain>
        <tissue evidence="10">Leaf</tissue>
    </source>
</reference>
<comment type="subcellular location">
    <subcellularLocation>
        <location evidence="1">Nucleus</location>
    </subcellularLocation>
</comment>
<comment type="subunit">
    <text evidence="6">Component of the cohesin complex.</text>
</comment>
<dbReference type="InterPro" id="IPR006909">
    <property type="entry name" value="Rad21/Rec8_C_eu"/>
</dbReference>
<dbReference type="Pfam" id="PF04824">
    <property type="entry name" value="Rad21_Rec8"/>
    <property type="match status" value="1"/>
</dbReference>
<dbReference type="InterPro" id="IPR036390">
    <property type="entry name" value="WH_DNA-bd_sf"/>
</dbReference>
<name>A0AAW2XEQ9_9LAMI</name>
<dbReference type="GO" id="GO:0003682">
    <property type="term" value="F:chromatin binding"/>
    <property type="evidence" value="ECO:0007669"/>
    <property type="project" value="TreeGrafter"/>
</dbReference>
<dbReference type="InterPro" id="IPR023093">
    <property type="entry name" value="ScpA-like_C"/>
</dbReference>
<dbReference type="FunFam" id="1.10.10.580:FF:000002">
    <property type="entry name" value="Sister chromatid cohesion 1 protein 4"/>
    <property type="match status" value="1"/>
</dbReference>
<feature type="region of interest" description="Disordered" evidence="7">
    <location>
        <begin position="477"/>
        <end position="505"/>
    </location>
</feature>
<evidence type="ECO:0000259" key="9">
    <source>
        <dbReference type="Pfam" id="PF04825"/>
    </source>
</evidence>
<evidence type="ECO:0000256" key="4">
    <source>
        <dbReference type="ARBA" id="ARBA00022829"/>
    </source>
</evidence>
<dbReference type="GO" id="GO:0005634">
    <property type="term" value="C:nucleus"/>
    <property type="evidence" value="ECO:0007669"/>
    <property type="project" value="UniProtKB-SubCell"/>
</dbReference>
<protein>
    <submittedName>
        <fullName evidence="10">Sister chromatid cohesion 1 protein 4</fullName>
    </submittedName>
</protein>